<dbReference type="PANTHER" id="PTHR43179">
    <property type="entry name" value="RHAMNOSYLTRANSFERASE WBBL"/>
    <property type="match status" value="1"/>
</dbReference>
<dbReference type="RefSeq" id="WP_340469068.1">
    <property type="nucleotide sequence ID" value="NZ_JBANBB010000001.1"/>
</dbReference>
<comment type="similarity">
    <text evidence="2">Belongs to the glycosyltransferase 2 family.</text>
</comment>
<feature type="transmembrane region" description="Helical" evidence="5">
    <location>
        <begin position="746"/>
        <end position="768"/>
    </location>
</feature>
<gene>
    <name evidence="7" type="ORF">V8P97_03485</name>
</gene>
<feature type="transmembrane region" description="Helical" evidence="5">
    <location>
        <begin position="638"/>
        <end position="656"/>
    </location>
</feature>
<dbReference type="EMBL" id="JBANBB010000001">
    <property type="protein sequence ID" value="MEK0306533.1"/>
    <property type="molecule type" value="Genomic_DNA"/>
</dbReference>
<keyword evidence="3" id="KW-0328">Glycosyltransferase</keyword>
<feature type="transmembrane region" description="Helical" evidence="5">
    <location>
        <begin position="540"/>
        <end position="558"/>
    </location>
</feature>
<feature type="transmembrane region" description="Helical" evidence="5">
    <location>
        <begin position="780"/>
        <end position="801"/>
    </location>
</feature>
<feature type="transmembrane region" description="Helical" evidence="5">
    <location>
        <begin position="603"/>
        <end position="631"/>
    </location>
</feature>
<keyword evidence="4" id="KW-0808">Transferase</keyword>
<dbReference type="InterPro" id="IPR029044">
    <property type="entry name" value="Nucleotide-diphossugar_trans"/>
</dbReference>
<proteinExistence type="inferred from homology"/>
<dbReference type="InterPro" id="IPR001173">
    <property type="entry name" value="Glyco_trans_2-like"/>
</dbReference>
<evidence type="ECO:0000313" key="8">
    <source>
        <dbReference type="Proteomes" id="UP001373159"/>
    </source>
</evidence>
<evidence type="ECO:0000256" key="4">
    <source>
        <dbReference type="ARBA" id="ARBA00022679"/>
    </source>
</evidence>
<organism evidence="7 8">
    <name type="scientific">Bifidobacterium favimelis</name>
    <dbReference type="NCBI Taxonomy" id="3122979"/>
    <lineage>
        <taxon>Bacteria</taxon>
        <taxon>Bacillati</taxon>
        <taxon>Actinomycetota</taxon>
        <taxon>Actinomycetes</taxon>
        <taxon>Bifidobacteriales</taxon>
        <taxon>Bifidobacteriaceae</taxon>
        <taxon>Bifidobacterium</taxon>
    </lineage>
</organism>
<evidence type="ECO:0000256" key="1">
    <source>
        <dbReference type="ARBA" id="ARBA00004776"/>
    </source>
</evidence>
<keyword evidence="8" id="KW-1185">Reference proteome</keyword>
<accession>A0ABU8ZMS4</accession>
<keyword evidence="5" id="KW-0472">Membrane</keyword>
<feature type="domain" description="Glycosyltransferase 2-like" evidence="6">
    <location>
        <begin position="144"/>
        <end position="270"/>
    </location>
</feature>
<evidence type="ECO:0000256" key="3">
    <source>
        <dbReference type="ARBA" id="ARBA00022676"/>
    </source>
</evidence>
<feature type="transmembrane region" description="Helical" evidence="5">
    <location>
        <begin position="565"/>
        <end position="583"/>
    </location>
</feature>
<keyword evidence="5" id="KW-1133">Transmembrane helix</keyword>
<feature type="transmembrane region" description="Helical" evidence="5">
    <location>
        <begin position="424"/>
        <end position="446"/>
    </location>
</feature>
<sequence length="1069" mass="114489">MSSVLAQSRDVPQVVASALAARAGSADQKVDARVAAVVTVEGDLSYLPATLQSLMSQRTLPSTIVVGDCTGATSEPLYLDFPVRADPSDGTSGWTSVGDRRAGGGPGRVQVQLVRAAGAASFADAVGKALGYAHLPADVRALWLLHDDSRPLGEGCLETLVEAWRSTPTASILGTKQCAWSGEGLHDVGRYAWQHQTVSLVVDGEPDQEQYDTRRDVFSVSTAGALVPLDTLKSLGGLGTWSGTFGLSDDLCRRVCLSGGRVVVVPGAAVGHARARFEGKRGRTGLALPEGRESDSSMQVIDAAERYLFTDFPLPVWPLVWLWRFLASFWYFARDLATKRPYAAVCRLCSPFRFLVQLPSYVTMRRRLKSVSRMGMARLETLSASRQQLARWRDRSQAFGDQADHPLLSHLAQGHLHRQRTVRLAWASVMSLTVLACLLVSEWPVWKAVFSMGAIHSDYLLSSAASFDQLVGAATTSWTNGGGLGAPAAATPFLLVLVVFSILTWGHVCQAMALMLVLCVLASALSFWALAGVFTRSNPVRMATGLLWAGLAFGTGAVGRGDLPILTLMAFMPAAFAFVFKAVGLYQTEAPAHPHASVQNAALASLCFMPVILAEPQLLIVLVAVFILFVCLVPRHKAMLVLIPIPSAVALAPTLVNTVRHFREGLWRQVFGDVMIPSSSLSGRPRSASLADMVAHLLGLDISGGWQAWLQSGDWKGMAFLAALLVMVLLAFLALFIPGAMRASRVMWAMAIMGVILAMASSCVAIGLDWEGPVAGSTLPGLLLALMSFLVCICLVAGSAVKPFTPLEIHRGSSLSAMAAEEMSRRERRRVRRAAALVMASHLARALLTALLVILIVVTAGNGLFKPRGHSLRADGNGLPMVAADYLADDPGHRVLALSASAGNRVGFTTMRTARGDLIDSSPAARAQSASGRRDPVEERIGAAAAELLSSADSSAISTISSLGYGGIFVPADIAVEGHQQVRPSTPNENLATNITASEGTQVIVSGRSGTYFSLTGQEPDRQRVDQSGQERAESLIWRKIWLWSLVLVTLAFCLVAVPRWHDREWERP</sequence>
<feature type="transmembrane region" description="Helical" evidence="5">
    <location>
        <begin position="314"/>
        <end position="333"/>
    </location>
</feature>
<dbReference type="Proteomes" id="UP001373159">
    <property type="component" value="Unassembled WGS sequence"/>
</dbReference>
<name>A0ABU8ZMS4_9BIFI</name>
<feature type="transmembrane region" description="Helical" evidence="5">
    <location>
        <begin position="512"/>
        <end position="534"/>
    </location>
</feature>
<dbReference type="Pfam" id="PF13632">
    <property type="entry name" value="Glyco_trans_2_3"/>
    <property type="match status" value="1"/>
</dbReference>
<protein>
    <submittedName>
        <fullName evidence="7">Glycosyltransferase family 2 protein</fullName>
    </submittedName>
</protein>
<comment type="caution">
    <text evidence="7">The sequence shown here is derived from an EMBL/GenBank/DDBJ whole genome shotgun (WGS) entry which is preliminary data.</text>
</comment>
<dbReference type="Gene3D" id="3.90.550.10">
    <property type="entry name" value="Spore Coat Polysaccharide Biosynthesis Protein SpsA, Chain A"/>
    <property type="match status" value="1"/>
</dbReference>
<evidence type="ECO:0000259" key="6">
    <source>
        <dbReference type="Pfam" id="PF13632"/>
    </source>
</evidence>
<feature type="transmembrane region" description="Helical" evidence="5">
    <location>
        <begin position="484"/>
        <end position="505"/>
    </location>
</feature>
<feature type="transmembrane region" description="Helical" evidence="5">
    <location>
        <begin position="718"/>
        <end position="737"/>
    </location>
</feature>
<comment type="pathway">
    <text evidence="1">Cell wall biogenesis; cell wall polysaccharide biosynthesis.</text>
</comment>
<dbReference type="PANTHER" id="PTHR43179:SF12">
    <property type="entry name" value="GALACTOFURANOSYLTRANSFERASE GLFT2"/>
    <property type="match status" value="1"/>
</dbReference>
<feature type="transmembrane region" description="Helical" evidence="5">
    <location>
        <begin position="834"/>
        <end position="858"/>
    </location>
</feature>
<reference evidence="7 8" key="1">
    <citation type="submission" date="2024-02" db="EMBL/GenBank/DDBJ databases">
        <title>Bifidobacterium honeyensis sp. nov., isolated from the comb honey.</title>
        <authorList>
            <person name="Liu W."/>
            <person name="Li Y."/>
        </authorList>
    </citation>
    <scope>NUCLEOTIDE SEQUENCE [LARGE SCALE GENOMIC DNA]</scope>
    <source>
        <strain evidence="7 8">IMAU50988</strain>
    </source>
</reference>
<evidence type="ECO:0000256" key="5">
    <source>
        <dbReference type="SAM" id="Phobius"/>
    </source>
</evidence>
<feature type="transmembrane region" description="Helical" evidence="5">
    <location>
        <begin position="1041"/>
        <end position="1058"/>
    </location>
</feature>
<dbReference type="SUPFAM" id="SSF53448">
    <property type="entry name" value="Nucleotide-diphospho-sugar transferases"/>
    <property type="match status" value="1"/>
</dbReference>
<evidence type="ECO:0000313" key="7">
    <source>
        <dbReference type="EMBL" id="MEK0306533.1"/>
    </source>
</evidence>
<evidence type="ECO:0000256" key="2">
    <source>
        <dbReference type="ARBA" id="ARBA00006739"/>
    </source>
</evidence>
<keyword evidence="5" id="KW-0812">Transmembrane</keyword>